<keyword evidence="3" id="KW-1185">Reference proteome</keyword>
<reference evidence="2 3" key="1">
    <citation type="submission" date="2010-01" db="EMBL/GenBank/DDBJ databases">
        <title>The complete genome of Thermobispora bispora DSM 43833.</title>
        <authorList>
            <consortium name="US DOE Joint Genome Institute (JGI-PGF)"/>
            <person name="Lucas S."/>
            <person name="Copeland A."/>
            <person name="Lapidus A."/>
            <person name="Glavina del Rio T."/>
            <person name="Dalin E."/>
            <person name="Tice H."/>
            <person name="Bruce D."/>
            <person name="Goodwin L."/>
            <person name="Pitluck S."/>
            <person name="Kyrpides N."/>
            <person name="Mavromatis K."/>
            <person name="Ivanova N."/>
            <person name="Mikhailova N."/>
            <person name="Chertkov O."/>
            <person name="Brettin T."/>
            <person name="Detter J.C."/>
            <person name="Han C."/>
            <person name="Larimer F."/>
            <person name="Land M."/>
            <person name="Hauser L."/>
            <person name="Markowitz V."/>
            <person name="Cheng J.-F."/>
            <person name="Hugenholtz P."/>
            <person name="Woyke T."/>
            <person name="Wu D."/>
            <person name="Jando M."/>
            <person name="Schneider S."/>
            <person name="Klenk H.-P."/>
            <person name="Eisen J.A."/>
        </authorList>
    </citation>
    <scope>NUCLEOTIDE SEQUENCE [LARGE SCALE GENOMIC DNA]</scope>
    <source>
        <strain evidence="3">ATCC 19993 / DSM 43833 / CBS 139.67 / JCM 10125 / KCTC 9307 / NBRC 14880 / R51</strain>
    </source>
</reference>
<evidence type="ECO:0000256" key="1">
    <source>
        <dbReference type="SAM" id="Phobius"/>
    </source>
</evidence>
<dbReference type="RefSeq" id="WP_013133655.1">
    <property type="nucleotide sequence ID" value="NC_014165.1"/>
</dbReference>
<sequence>MNDEAQDALRAAVREADERLLGPVVVPSYDELLGGLPEIAAGRARSAPRPSFRASLRLAAGLVVAQARLMPRSLGPLTAAGLAAAVLLARLAPTPGAVVQLFSAVVTIVLLLGAVTACSHRSDPRLELLSAMPVSPATAFATRLALVLGIDLVLALVASGVLVAVGAATGLVTVVTGWLGRALLASSAGVVVAIWRSPAFGTMAGAAVWLFGWLPGPGGAVLTGTSLWMLGCAAALLALAVWLARRPRLSGVGA</sequence>
<organism evidence="2 3">
    <name type="scientific">Thermobispora bispora (strain ATCC 19993 / DSM 43833 / CBS 139.67 / JCM 10125 / KCTC 9307 / NBRC 14880 / R51)</name>
    <dbReference type="NCBI Taxonomy" id="469371"/>
    <lineage>
        <taxon>Bacteria</taxon>
        <taxon>Bacillati</taxon>
        <taxon>Actinomycetota</taxon>
        <taxon>Actinomycetes</taxon>
        <taxon>Streptosporangiales</taxon>
        <taxon>Streptosporangiaceae</taxon>
        <taxon>Thermobispora</taxon>
    </lineage>
</organism>
<evidence type="ECO:0000313" key="2">
    <source>
        <dbReference type="EMBL" id="ADG90122.1"/>
    </source>
</evidence>
<keyword evidence="1" id="KW-0472">Membrane</keyword>
<feature type="transmembrane region" description="Helical" evidence="1">
    <location>
        <begin position="98"/>
        <end position="116"/>
    </location>
</feature>
<dbReference type="EMBL" id="CP001874">
    <property type="protein sequence ID" value="ADG90122.1"/>
    <property type="molecule type" value="Genomic_DNA"/>
</dbReference>
<name>D6Y9U1_THEBD</name>
<gene>
    <name evidence="2" type="ordered locus">Tbis_3433</name>
</gene>
<protein>
    <submittedName>
        <fullName evidence="2">Uncharacterized protein</fullName>
    </submittedName>
</protein>
<feature type="transmembrane region" description="Helical" evidence="1">
    <location>
        <begin position="152"/>
        <end position="179"/>
    </location>
</feature>
<feature type="transmembrane region" description="Helical" evidence="1">
    <location>
        <begin position="226"/>
        <end position="244"/>
    </location>
</feature>
<feature type="transmembrane region" description="Helical" evidence="1">
    <location>
        <begin position="74"/>
        <end position="92"/>
    </location>
</feature>
<dbReference type="AlphaFoldDB" id="D6Y9U1"/>
<feature type="transmembrane region" description="Helical" evidence="1">
    <location>
        <begin position="128"/>
        <end position="146"/>
    </location>
</feature>
<proteinExistence type="predicted"/>
<accession>D6Y9U1</accession>
<dbReference type="KEGG" id="tbi:Tbis_3433"/>
<dbReference type="eggNOG" id="ENOG5031JCG">
    <property type="taxonomic scope" value="Bacteria"/>
</dbReference>
<keyword evidence="1" id="KW-1133">Transmembrane helix</keyword>
<dbReference type="STRING" id="469371.Tbis_3433"/>
<dbReference type="HOGENOM" id="CLU_930108_0_0_11"/>
<dbReference type="OrthoDB" id="4210292at2"/>
<feature type="transmembrane region" description="Helical" evidence="1">
    <location>
        <begin position="191"/>
        <end position="214"/>
    </location>
</feature>
<keyword evidence="1" id="KW-0812">Transmembrane</keyword>
<evidence type="ECO:0000313" key="3">
    <source>
        <dbReference type="Proteomes" id="UP000006640"/>
    </source>
</evidence>
<dbReference type="Proteomes" id="UP000006640">
    <property type="component" value="Chromosome"/>
</dbReference>